<keyword evidence="1" id="KW-0456">Lyase</keyword>
<evidence type="ECO:0000313" key="1">
    <source>
        <dbReference type="EMBL" id="KEZ87862.1"/>
    </source>
</evidence>
<dbReference type="eggNOG" id="COG4819">
    <property type="taxonomic scope" value="Bacteria"/>
</dbReference>
<dbReference type="PIRSF" id="PIRSF012293">
    <property type="entry name" value="EutA"/>
    <property type="match status" value="1"/>
</dbReference>
<protein>
    <submittedName>
        <fullName evidence="1">Ethanolamine ammonia-lyase</fullName>
    </submittedName>
</protein>
<dbReference type="RefSeq" id="WP_035130576.1">
    <property type="nucleotide sequence ID" value="NZ_JPMD01000007.1"/>
</dbReference>
<dbReference type="PANTHER" id="PTHR32432:SF13">
    <property type="entry name" value="ETHANOLAMINE AMMONIA-LYASE REACTIVASE EUTA"/>
    <property type="match status" value="1"/>
</dbReference>
<dbReference type="Pfam" id="PF06277">
    <property type="entry name" value="EutA"/>
    <property type="match status" value="1"/>
</dbReference>
<dbReference type="Proteomes" id="UP000028542">
    <property type="component" value="Unassembled WGS sequence"/>
</dbReference>
<accession>A0A084JFX8</accession>
<dbReference type="InterPro" id="IPR043129">
    <property type="entry name" value="ATPase_NBD"/>
</dbReference>
<dbReference type="STRING" id="318464.IO99_04075"/>
<dbReference type="SUPFAM" id="SSF53067">
    <property type="entry name" value="Actin-like ATPase domain"/>
    <property type="match status" value="1"/>
</dbReference>
<dbReference type="Gene3D" id="3.30.420.40">
    <property type="match status" value="1"/>
</dbReference>
<comment type="caution">
    <text evidence="1">The sequence shown here is derived from an EMBL/GenBank/DDBJ whole genome shotgun (WGS) entry which is preliminary data.</text>
</comment>
<keyword evidence="2" id="KW-1185">Reference proteome</keyword>
<dbReference type="EMBL" id="JPMD01000007">
    <property type="protein sequence ID" value="KEZ87862.1"/>
    <property type="molecule type" value="Genomic_DNA"/>
</dbReference>
<dbReference type="InterPro" id="IPR050696">
    <property type="entry name" value="FtsA/MreB"/>
</dbReference>
<dbReference type="AlphaFoldDB" id="A0A084JFX8"/>
<dbReference type="PANTHER" id="PTHR32432">
    <property type="entry name" value="CELL DIVISION PROTEIN FTSA-RELATED"/>
    <property type="match status" value="1"/>
</dbReference>
<sequence length="477" mass="52167">MREELLSVGIDIGTSTTQLVFSKLIIENTASSFSVPRISIVDKEVVYRSDVYFTPLKSMTEIDAEKVKDIVSLEYKKSGINKDEIQTGAVIITGETARKENANEVLHTLSGFAGDFVVATAGPDLESIIAAKGAGAHIYSSEHSTSVVNLDIGGGTTNLAVFTRGDLKETGCLDIGGRLIKLDKDTNNIVYIAPKIQNIINQNNFDIKVGYKATKEMLIPVVDEMVKLLEESVGIRTQTSIFEMIVTNKSIALNEEIKCISFSGGVADYVYNESPIEDYFKYGDIGILLGEAIKNSDLCKKLKLARAIETIRATVVGAGSHTMDISGSTITYTHDNFPIKNLPILKLSLEDENRGSEILEKAISEKINWFKYENELQSIAIALHGKKNPSFAEIQDMAKGLVGGMKELIDRKLPLIIIVENDMAKVLGQAIYSLLHLDKDIVCIDGIKVENGDYIDIGKPVAEGKVLPVVIKTLVFN</sequence>
<reference evidence="1 2" key="1">
    <citation type="submission" date="2014-07" db="EMBL/GenBank/DDBJ databases">
        <title>Draft genome of Clostridium sulfidigenes 113A isolated from sediments associated with methane hydrate from Krishna Godavari basin.</title>
        <authorList>
            <person name="Honkalas V.S."/>
            <person name="Dabir A.P."/>
            <person name="Arora P."/>
            <person name="Dhakephalkar P.K."/>
        </authorList>
    </citation>
    <scope>NUCLEOTIDE SEQUENCE [LARGE SCALE GENOMIC DNA]</scope>
    <source>
        <strain evidence="1 2">113A</strain>
    </source>
</reference>
<dbReference type="GO" id="GO:0016829">
    <property type="term" value="F:lyase activity"/>
    <property type="evidence" value="ECO:0007669"/>
    <property type="project" value="UniProtKB-KW"/>
</dbReference>
<dbReference type="InterPro" id="IPR009377">
    <property type="entry name" value="EutA"/>
</dbReference>
<proteinExistence type="predicted"/>
<evidence type="ECO:0000313" key="2">
    <source>
        <dbReference type="Proteomes" id="UP000028542"/>
    </source>
</evidence>
<gene>
    <name evidence="1" type="ORF">IO99_04075</name>
</gene>
<organism evidence="1 2">
    <name type="scientific">Clostridium sulfidigenes</name>
    <dbReference type="NCBI Taxonomy" id="318464"/>
    <lineage>
        <taxon>Bacteria</taxon>
        <taxon>Bacillati</taxon>
        <taxon>Bacillota</taxon>
        <taxon>Clostridia</taxon>
        <taxon>Eubacteriales</taxon>
        <taxon>Clostridiaceae</taxon>
        <taxon>Clostridium</taxon>
    </lineage>
</organism>
<dbReference type="NCBIfam" id="NF007992">
    <property type="entry name" value="PRK10719.1-3"/>
    <property type="match status" value="1"/>
</dbReference>
<name>A0A084JFX8_9CLOT</name>